<dbReference type="Gene3D" id="1.20.5.1930">
    <property type="match status" value="1"/>
</dbReference>
<evidence type="ECO:0000256" key="6">
    <source>
        <dbReference type="ARBA" id="ARBA00022777"/>
    </source>
</evidence>
<dbReference type="PANTHER" id="PTHR24421">
    <property type="entry name" value="NITRATE/NITRITE SENSOR PROTEIN NARX-RELATED"/>
    <property type="match status" value="1"/>
</dbReference>
<feature type="transmembrane region" description="Helical" evidence="9">
    <location>
        <begin position="108"/>
        <end position="130"/>
    </location>
</feature>
<dbReference type="GO" id="GO:0005524">
    <property type="term" value="F:ATP binding"/>
    <property type="evidence" value="ECO:0007669"/>
    <property type="project" value="UniProtKB-KW"/>
</dbReference>
<keyword evidence="6 11" id="KW-0418">Kinase</keyword>
<keyword evidence="9" id="KW-0472">Membrane</keyword>
<reference evidence="11" key="1">
    <citation type="submission" date="2020-02" db="EMBL/GenBank/DDBJ databases">
        <authorList>
            <person name="Meier V. D."/>
        </authorList>
    </citation>
    <scope>NUCLEOTIDE SEQUENCE</scope>
    <source>
        <strain evidence="11">AVDCRST_MAG60</strain>
    </source>
</reference>
<protein>
    <recommendedName>
        <fullName evidence="2">histidine kinase</fullName>
        <ecNumber evidence="2">2.7.13.3</ecNumber>
    </recommendedName>
</protein>
<dbReference type="GO" id="GO:0046983">
    <property type="term" value="F:protein dimerization activity"/>
    <property type="evidence" value="ECO:0007669"/>
    <property type="project" value="InterPro"/>
</dbReference>
<evidence type="ECO:0000256" key="5">
    <source>
        <dbReference type="ARBA" id="ARBA00022741"/>
    </source>
</evidence>
<accession>A0A6J4NY36</accession>
<evidence type="ECO:0000256" key="1">
    <source>
        <dbReference type="ARBA" id="ARBA00000085"/>
    </source>
</evidence>
<evidence type="ECO:0000256" key="3">
    <source>
        <dbReference type="ARBA" id="ARBA00022553"/>
    </source>
</evidence>
<keyword evidence="3" id="KW-0597">Phosphoprotein</keyword>
<dbReference type="Gene3D" id="3.30.565.10">
    <property type="entry name" value="Histidine kinase-like ATPase, C-terminal domain"/>
    <property type="match status" value="1"/>
</dbReference>
<feature type="transmembrane region" description="Helical" evidence="9">
    <location>
        <begin position="136"/>
        <end position="158"/>
    </location>
</feature>
<keyword evidence="9" id="KW-1133">Transmembrane helix</keyword>
<evidence type="ECO:0000256" key="9">
    <source>
        <dbReference type="SAM" id="Phobius"/>
    </source>
</evidence>
<keyword evidence="5" id="KW-0547">Nucleotide-binding</keyword>
<comment type="catalytic activity">
    <reaction evidence="1">
        <text>ATP + protein L-histidine = ADP + protein N-phospho-L-histidine.</text>
        <dbReference type="EC" id="2.7.13.3"/>
    </reaction>
</comment>
<gene>
    <name evidence="11" type="ORF">AVDCRST_MAG60-2099</name>
</gene>
<evidence type="ECO:0000256" key="8">
    <source>
        <dbReference type="ARBA" id="ARBA00023012"/>
    </source>
</evidence>
<keyword evidence="9" id="KW-0812">Transmembrane</keyword>
<name>A0A6J4NY36_9ACTN</name>
<evidence type="ECO:0000313" key="11">
    <source>
        <dbReference type="EMBL" id="CAA9400792.1"/>
    </source>
</evidence>
<feature type="transmembrane region" description="Helical" evidence="9">
    <location>
        <begin position="52"/>
        <end position="68"/>
    </location>
</feature>
<dbReference type="CDD" id="cd16917">
    <property type="entry name" value="HATPase_UhpB-NarQ-NarX-like"/>
    <property type="match status" value="1"/>
</dbReference>
<feature type="domain" description="Signal transduction histidine kinase subgroup 3 dimerisation and phosphoacceptor" evidence="10">
    <location>
        <begin position="189"/>
        <end position="254"/>
    </location>
</feature>
<dbReference type="EMBL" id="CADCUN010000222">
    <property type="protein sequence ID" value="CAA9400792.1"/>
    <property type="molecule type" value="Genomic_DNA"/>
</dbReference>
<dbReference type="InterPro" id="IPR036890">
    <property type="entry name" value="HATPase_C_sf"/>
</dbReference>
<organism evidence="11">
    <name type="scientific">uncultured Nocardioides sp</name>
    <dbReference type="NCBI Taxonomy" id="198441"/>
    <lineage>
        <taxon>Bacteria</taxon>
        <taxon>Bacillati</taxon>
        <taxon>Actinomycetota</taxon>
        <taxon>Actinomycetes</taxon>
        <taxon>Propionibacteriales</taxon>
        <taxon>Nocardioidaceae</taxon>
        <taxon>Nocardioides</taxon>
        <taxon>environmental samples</taxon>
    </lineage>
</organism>
<evidence type="ECO:0000256" key="4">
    <source>
        <dbReference type="ARBA" id="ARBA00022679"/>
    </source>
</evidence>
<dbReference type="Pfam" id="PF07730">
    <property type="entry name" value="HisKA_3"/>
    <property type="match status" value="1"/>
</dbReference>
<keyword evidence="8" id="KW-0902">Two-component regulatory system</keyword>
<dbReference type="GO" id="GO:0016020">
    <property type="term" value="C:membrane"/>
    <property type="evidence" value="ECO:0007669"/>
    <property type="project" value="InterPro"/>
</dbReference>
<evidence type="ECO:0000256" key="7">
    <source>
        <dbReference type="ARBA" id="ARBA00022840"/>
    </source>
</evidence>
<dbReference type="GO" id="GO:0000155">
    <property type="term" value="F:phosphorelay sensor kinase activity"/>
    <property type="evidence" value="ECO:0007669"/>
    <property type="project" value="InterPro"/>
</dbReference>
<proteinExistence type="predicted"/>
<dbReference type="SUPFAM" id="SSF55874">
    <property type="entry name" value="ATPase domain of HSP90 chaperone/DNA topoisomerase II/histidine kinase"/>
    <property type="match status" value="1"/>
</dbReference>
<keyword evidence="4" id="KW-0808">Transferase</keyword>
<dbReference type="InterPro" id="IPR050482">
    <property type="entry name" value="Sensor_HK_TwoCompSys"/>
</dbReference>
<feature type="transmembrane region" description="Helical" evidence="9">
    <location>
        <begin position="23"/>
        <end position="40"/>
    </location>
</feature>
<feature type="transmembrane region" description="Helical" evidence="9">
    <location>
        <begin position="74"/>
        <end position="96"/>
    </location>
</feature>
<keyword evidence="7" id="KW-0067">ATP-binding</keyword>
<dbReference type="PANTHER" id="PTHR24421:SF10">
    <property type="entry name" value="NITRATE_NITRITE SENSOR PROTEIN NARQ"/>
    <property type="match status" value="1"/>
</dbReference>
<dbReference type="EC" id="2.7.13.3" evidence="2"/>
<dbReference type="InterPro" id="IPR011712">
    <property type="entry name" value="Sig_transdc_His_kin_sub3_dim/P"/>
</dbReference>
<evidence type="ECO:0000259" key="10">
    <source>
        <dbReference type="Pfam" id="PF07730"/>
    </source>
</evidence>
<dbReference type="AlphaFoldDB" id="A0A6J4NY36"/>
<evidence type="ECO:0000256" key="2">
    <source>
        <dbReference type="ARBA" id="ARBA00012438"/>
    </source>
</evidence>
<sequence>MEGPLRHPSAEETRPAVTPLGQAWRLFVCLLIGLAAWSQAVPAEWTSHRPMFWLEIVLGVAAFVLVVYRRQAPVPIAAATACLSAFSGLAAGPATLAAVSVATMRRPLPIIGVGLLNFACAMAYTLYAPFVLAEPIWISVAINVVINTAMMGWGMYIGSRRELIWTLRQRAVRAEAEQELRVAQGRSQERERIAREMHDVLAHRITQISMQAGALAFRQDLGSRQLRDGLDEIQGRANEAINELRSVLGVLRDHTGELVDGPQPTYSDIVGLVFEARDHGINVELEDRVDRSATAVPDPVGRAVYRIIQEGLTNATKHAPGAQVIVELNGSPGEGIEVVICNPLGFTDSTAHGAGLGLVGLAERAELRGGTLTHGREGSTFVLRASIPWAP</sequence>